<evidence type="ECO:0008006" key="2">
    <source>
        <dbReference type="Google" id="ProtNLM"/>
    </source>
</evidence>
<name>A0A605DAQ9_SALMO</name>
<dbReference type="PROSITE" id="PS51257">
    <property type="entry name" value="PROKAR_LIPOPROTEIN"/>
    <property type="match status" value="1"/>
</dbReference>
<reference evidence="1" key="1">
    <citation type="submission" date="2018-08" db="EMBL/GenBank/DDBJ databases">
        <authorList>
            <consortium name="NARMS: The National Antimicrobial Resistance Monitoring System"/>
        </authorList>
    </citation>
    <scope>NUCLEOTIDE SEQUENCE</scope>
    <source>
        <strain evidence="1">CVM N17S1479</strain>
    </source>
</reference>
<organism evidence="1">
    <name type="scientific">Salmonella montevideo</name>
    <dbReference type="NCBI Taxonomy" id="115981"/>
    <lineage>
        <taxon>Bacteria</taxon>
        <taxon>Pseudomonadati</taxon>
        <taxon>Pseudomonadota</taxon>
        <taxon>Gammaproteobacteria</taxon>
        <taxon>Enterobacterales</taxon>
        <taxon>Enterobacteriaceae</taxon>
        <taxon>Salmonella</taxon>
    </lineage>
</organism>
<accession>A0A605DAQ9</accession>
<dbReference type="InterPro" id="IPR047937">
    <property type="entry name" value="Eex_IncN-like"/>
</dbReference>
<dbReference type="NCBIfam" id="NF033894">
    <property type="entry name" value="Eex_IncN"/>
    <property type="match status" value="1"/>
</dbReference>
<evidence type="ECO:0000313" key="1">
    <source>
        <dbReference type="EMBL" id="ECU3336525.1"/>
    </source>
</evidence>
<dbReference type="EMBL" id="AAKPPR010000019">
    <property type="protein sequence ID" value="ECU3336525.1"/>
    <property type="molecule type" value="Genomic_DNA"/>
</dbReference>
<proteinExistence type="predicted"/>
<protein>
    <recommendedName>
        <fullName evidence="2">EexN family lipoprotein</fullName>
    </recommendedName>
</protein>
<comment type="caution">
    <text evidence="1">The sequence shown here is derived from an EMBL/GenBank/DDBJ whole genome shotgun (WGS) entry which is preliminary data.</text>
</comment>
<dbReference type="AlphaFoldDB" id="A0A605DAQ9"/>
<gene>
    <name evidence="1" type="ORF">DYO72_23710</name>
</gene>
<sequence length="90" mass="9847">MKKIMLSLVIASALIGCKQEPVEVVQSVDWYKENTAERLERLAKCRASPGELADTPNCINAEQAASLADAAKRGGLFEKVEPMPDFKLGR</sequence>